<proteinExistence type="predicted"/>
<gene>
    <name evidence="2" type="ORF">ACN38_g11548</name>
</gene>
<dbReference type="Proteomes" id="UP000037696">
    <property type="component" value="Unassembled WGS sequence"/>
</dbReference>
<comment type="caution">
    <text evidence="2">The sequence shown here is derived from an EMBL/GenBank/DDBJ whole genome shotgun (WGS) entry which is preliminary data.</text>
</comment>
<dbReference type="EMBL" id="LHQQ01000304">
    <property type="protein sequence ID" value="KOS37648.1"/>
    <property type="molecule type" value="Genomic_DNA"/>
</dbReference>
<reference evidence="2 3" key="1">
    <citation type="submission" date="2015-08" db="EMBL/GenBank/DDBJ databases">
        <title>Genome sequencing of Penicillium nordicum.</title>
        <authorList>
            <person name="Nguyen H.D."/>
            <person name="Seifert K.A."/>
        </authorList>
    </citation>
    <scope>NUCLEOTIDE SEQUENCE [LARGE SCALE GENOMIC DNA]</scope>
    <source>
        <strain evidence="2 3">DAOMC 185683</strain>
    </source>
</reference>
<evidence type="ECO:0000313" key="2">
    <source>
        <dbReference type="EMBL" id="KOS37648.1"/>
    </source>
</evidence>
<feature type="region of interest" description="Disordered" evidence="1">
    <location>
        <begin position="1"/>
        <end position="26"/>
    </location>
</feature>
<evidence type="ECO:0000313" key="3">
    <source>
        <dbReference type="Proteomes" id="UP000037696"/>
    </source>
</evidence>
<dbReference type="STRING" id="229535.A0A0M8NS63"/>
<evidence type="ECO:0000256" key="1">
    <source>
        <dbReference type="SAM" id="MobiDB-lite"/>
    </source>
</evidence>
<keyword evidence="3" id="KW-1185">Reference proteome</keyword>
<dbReference type="AlphaFoldDB" id="A0A0M8NS63"/>
<dbReference type="OrthoDB" id="5226580at2759"/>
<sequence>MTLAKPVKAARGLKSDAFPTSQPDTRDRGIETLEAKVDQLLVQLGTPIPTEVTPSSSGDAKDVIDQGLLTIGIANMLLSKFRATLMPHCPFVIISAQTTAETL</sequence>
<organism evidence="2 3">
    <name type="scientific">Penicillium nordicum</name>
    <dbReference type="NCBI Taxonomy" id="229535"/>
    <lineage>
        <taxon>Eukaryota</taxon>
        <taxon>Fungi</taxon>
        <taxon>Dikarya</taxon>
        <taxon>Ascomycota</taxon>
        <taxon>Pezizomycotina</taxon>
        <taxon>Eurotiomycetes</taxon>
        <taxon>Eurotiomycetidae</taxon>
        <taxon>Eurotiales</taxon>
        <taxon>Aspergillaceae</taxon>
        <taxon>Penicillium</taxon>
    </lineage>
</organism>
<name>A0A0M8NS63_9EURO</name>
<accession>A0A0M8NS63</accession>
<protein>
    <submittedName>
        <fullName evidence="2">Uncharacterized protein</fullName>
    </submittedName>
</protein>